<evidence type="ECO:0000313" key="1">
    <source>
        <dbReference type="EMBL" id="KIW78880.1"/>
    </source>
</evidence>
<reference evidence="1 2" key="1">
    <citation type="submission" date="2015-01" db="EMBL/GenBank/DDBJ databases">
        <title>The Genome Sequence of Fonsecaea pedrosoi CBS 271.37.</title>
        <authorList>
            <consortium name="The Broad Institute Genomics Platform"/>
            <person name="Cuomo C."/>
            <person name="de Hoog S."/>
            <person name="Gorbushina A."/>
            <person name="Stielow B."/>
            <person name="Teixiera M."/>
            <person name="Abouelleil A."/>
            <person name="Chapman S.B."/>
            <person name="Priest M."/>
            <person name="Young S.K."/>
            <person name="Wortman J."/>
            <person name="Nusbaum C."/>
            <person name="Birren B."/>
        </authorList>
    </citation>
    <scope>NUCLEOTIDE SEQUENCE [LARGE SCALE GENOMIC DNA]</scope>
    <source>
        <strain evidence="1 2">CBS 271.37</strain>
    </source>
</reference>
<gene>
    <name evidence="1" type="ORF">Z517_08719</name>
</gene>
<dbReference type="VEuPathDB" id="FungiDB:Z517_08719"/>
<protein>
    <submittedName>
        <fullName evidence="1">Uncharacterized protein</fullName>
    </submittedName>
</protein>
<evidence type="ECO:0000313" key="2">
    <source>
        <dbReference type="Proteomes" id="UP000053029"/>
    </source>
</evidence>
<accession>A0A0D2GK11</accession>
<name>A0A0D2GK11_9EURO</name>
<dbReference type="EMBL" id="KN846973">
    <property type="protein sequence ID" value="KIW78880.1"/>
    <property type="molecule type" value="Genomic_DNA"/>
</dbReference>
<sequence>MSVDSRAGDIVGTSEKYNQQGMYAKHEDILLRLDGGDTEVVTNISATVTLRFEKGEKYSNDNRTRRVESFKVPSYNCVDFILL</sequence>
<dbReference type="RefSeq" id="XP_013282688.1">
    <property type="nucleotide sequence ID" value="XM_013427234.1"/>
</dbReference>
<organism evidence="1 2">
    <name type="scientific">Fonsecaea pedrosoi CBS 271.37</name>
    <dbReference type="NCBI Taxonomy" id="1442368"/>
    <lineage>
        <taxon>Eukaryota</taxon>
        <taxon>Fungi</taxon>
        <taxon>Dikarya</taxon>
        <taxon>Ascomycota</taxon>
        <taxon>Pezizomycotina</taxon>
        <taxon>Eurotiomycetes</taxon>
        <taxon>Chaetothyriomycetidae</taxon>
        <taxon>Chaetothyriales</taxon>
        <taxon>Herpotrichiellaceae</taxon>
        <taxon>Fonsecaea</taxon>
    </lineage>
</organism>
<dbReference type="Proteomes" id="UP000053029">
    <property type="component" value="Unassembled WGS sequence"/>
</dbReference>
<dbReference type="HOGENOM" id="CLU_2542612_0_0_1"/>
<proteinExistence type="predicted"/>
<dbReference type="AlphaFoldDB" id="A0A0D2GK11"/>
<dbReference type="GeneID" id="25308209"/>
<keyword evidence="2" id="KW-1185">Reference proteome</keyword>